<evidence type="ECO:0000256" key="1">
    <source>
        <dbReference type="SAM" id="MobiDB-lite"/>
    </source>
</evidence>
<evidence type="ECO:0000313" key="2">
    <source>
        <dbReference type="EMBL" id="KAF9790625.1"/>
    </source>
</evidence>
<sequence>MTTETLTLPTPSTPSSLLPSSNRPLGSNIDKFGLSRFYPIKPSTIPYLTKLIFEEGTAPTPMPAPPKRRKLREILNPYPNLGSFLFDHQFRTSSESKSRKDRNALRDVIVHKEFNPSDLEGVNFDAIEKDLRQTGGSGWRETPLTIRVPNGVKKAVKRAAATEQSRLQSGEPSTATLVRPVPGVPVTIHDFQHREFCDIIRETLSSDPAPTCSTIIHMSSNSEERVHGKLYTSQAWLDENAKVQFLTLDPTETDQEVPRAIAAIMLASDATGLGQFASSKVWPIYVFLGNQLKYDRAKPTQHAAHHLALPFVS</sequence>
<name>A0A9P6LB85_9AGAM</name>
<keyword evidence="3" id="KW-1185">Reference proteome</keyword>
<dbReference type="AlphaFoldDB" id="A0A9P6LB85"/>
<dbReference type="OrthoDB" id="3208495at2759"/>
<accession>A0A9P6LB85</accession>
<feature type="region of interest" description="Disordered" evidence="1">
    <location>
        <begin position="1"/>
        <end position="23"/>
    </location>
</feature>
<proteinExistence type="predicted"/>
<reference evidence="2" key="2">
    <citation type="submission" date="2020-11" db="EMBL/GenBank/DDBJ databases">
        <authorList>
            <consortium name="DOE Joint Genome Institute"/>
            <person name="Kuo A."/>
            <person name="Miyauchi S."/>
            <person name="Kiss E."/>
            <person name="Drula E."/>
            <person name="Kohler A."/>
            <person name="Sanchez-Garcia M."/>
            <person name="Andreopoulos B."/>
            <person name="Barry K.W."/>
            <person name="Bonito G."/>
            <person name="Buee M."/>
            <person name="Carver A."/>
            <person name="Chen C."/>
            <person name="Cichocki N."/>
            <person name="Clum A."/>
            <person name="Culley D."/>
            <person name="Crous P.W."/>
            <person name="Fauchery L."/>
            <person name="Girlanda M."/>
            <person name="Hayes R."/>
            <person name="Keri Z."/>
            <person name="Labutti K."/>
            <person name="Lipzen A."/>
            <person name="Lombard V."/>
            <person name="Magnuson J."/>
            <person name="Maillard F."/>
            <person name="Morin E."/>
            <person name="Murat C."/>
            <person name="Nolan M."/>
            <person name="Ohm R."/>
            <person name="Pangilinan J."/>
            <person name="Pereira M."/>
            <person name="Perotto S."/>
            <person name="Peter M."/>
            <person name="Riley R."/>
            <person name="Sitrit Y."/>
            <person name="Stielow B."/>
            <person name="Szollosi G."/>
            <person name="Zifcakova L."/>
            <person name="Stursova M."/>
            <person name="Spatafora J.W."/>
            <person name="Tedersoo L."/>
            <person name="Vaario L.-M."/>
            <person name="Yamada A."/>
            <person name="Yan M."/>
            <person name="Wang P."/>
            <person name="Xu J."/>
            <person name="Bruns T."/>
            <person name="Baldrian P."/>
            <person name="Vilgalys R."/>
            <person name="Henrissat B."/>
            <person name="Grigoriev I.V."/>
            <person name="Hibbett D."/>
            <person name="Nagy L.G."/>
            <person name="Martin F.M."/>
        </authorList>
    </citation>
    <scope>NUCLEOTIDE SEQUENCE</scope>
    <source>
        <strain evidence="2">UH-Tt-Lm1</strain>
    </source>
</reference>
<dbReference type="EMBL" id="WIUZ02000002">
    <property type="protein sequence ID" value="KAF9790625.1"/>
    <property type="molecule type" value="Genomic_DNA"/>
</dbReference>
<feature type="compositionally biased region" description="Low complexity" evidence="1">
    <location>
        <begin position="1"/>
        <end position="21"/>
    </location>
</feature>
<organism evidence="2 3">
    <name type="scientific">Thelephora terrestris</name>
    <dbReference type="NCBI Taxonomy" id="56493"/>
    <lineage>
        <taxon>Eukaryota</taxon>
        <taxon>Fungi</taxon>
        <taxon>Dikarya</taxon>
        <taxon>Basidiomycota</taxon>
        <taxon>Agaricomycotina</taxon>
        <taxon>Agaricomycetes</taxon>
        <taxon>Thelephorales</taxon>
        <taxon>Thelephoraceae</taxon>
        <taxon>Thelephora</taxon>
    </lineage>
</organism>
<protein>
    <submittedName>
        <fullName evidence="2">Uncharacterized protein</fullName>
    </submittedName>
</protein>
<comment type="caution">
    <text evidence="2">The sequence shown here is derived from an EMBL/GenBank/DDBJ whole genome shotgun (WGS) entry which is preliminary data.</text>
</comment>
<gene>
    <name evidence="2" type="ORF">BJ322DRAFT_1017297</name>
</gene>
<dbReference type="Proteomes" id="UP000736335">
    <property type="component" value="Unassembled WGS sequence"/>
</dbReference>
<reference evidence="2" key="1">
    <citation type="journal article" date="2020" name="Nat. Commun.">
        <title>Large-scale genome sequencing of mycorrhizal fungi provides insights into the early evolution of symbiotic traits.</title>
        <authorList>
            <person name="Miyauchi S."/>
            <person name="Kiss E."/>
            <person name="Kuo A."/>
            <person name="Drula E."/>
            <person name="Kohler A."/>
            <person name="Sanchez-Garcia M."/>
            <person name="Morin E."/>
            <person name="Andreopoulos B."/>
            <person name="Barry K.W."/>
            <person name="Bonito G."/>
            <person name="Buee M."/>
            <person name="Carver A."/>
            <person name="Chen C."/>
            <person name="Cichocki N."/>
            <person name="Clum A."/>
            <person name="Culley D."/>
            <person name="Crous P.W."/>
            <person name="Fauchery L."/>
            <person name="Girlanda M."/>
            <person name="Hayes R.D."/>
            <person name="Keri Z."/>
            <person name="LaButti K."/>
            <person name="Lipzen A."/>
            <person name="Lombard V."/>
            <person name="Magnuson J."/>
            <person name="Maillard F."/>
            <person name="Murat C."/>
            <person name="Nolan M."/>
            <person name="Ohm R.A."/>
            <person name="Pangilinan J."/>
            <person name="Pereira M.F."/>
            <person name="Perotto S."/>
            <person name="Peter M."/>
            <person name="Pfister S."/>
            <person name="Riley R."/>
            <person name="Sitrit Y."/>
            <person name="Stielow J.B."/>
            <person name="Szollosi G."/>
            <person name="Zifcakova L."/>
            <person name="Stursova M."/>
            <person name="Spatafora J.W."/>
            <person name="Tedersoo L."/>
            <person name="Vaario L.M."/>
            <person name="Yamada A."/>
            <person name="Yan M."/>
            <person name="Wang P."/>
            <person name="Xu J."/>
            <person name="Bruns T."/>
            <person name="Baldrian P."/>
            <person name="Vilgalys R."/>
            <person name="Dunand C."/>
            <person name="Henrissat B."/>
            <person name="Grigoriev I.V."/>
            <person name="Hibbett D."/>
            <person name="Nagy L.G."/>
            <person name="Martin F.M."/>
        </authorList>
    </citation>
    <scope>NUCLEOTIDE SEQUENCE</scope>
    <source>
        <strain evidence="2">UH-Tt-Lm1</strain>
    </source>
</reference>
<evidence type="ECO:0000313" key="3">
    <source>
        <dbReference type="Proteomes" id="UP000736335"/>
    </source>
</evidence>